<dbReference type="InParanoid" id="A0A663EAH8"/>
<reference evidence="1" key="2">
    <citation type="submission" date="2025-09" db="UniProtKB">
        <authorList>
            <consortium name="Ensembl"/>
        </authorList>
    </citation>
    <scope>IDENTIFICATION</scope>
</reference>
<protein>
    <submittedName>
        <fullName evidence="1">Uncharacterized protein</fullName>
    </submittedName>
</protein>
<dbReference type="Ensembl" id="ENSACCT00020009342.1">
    <property type="protein sequence ID" value="ENSACCP00020008954.1"/>
    <property type="gene ID" value="ENSACCG00020006111.1"/>
</dbReference>
<dbReference type="Proteomes" id="UP000472275">
    <property type="component" value="Chromosome 17"/>
</dbReference>
<organism evidence="1 2">
    <name type="scientific">Aquila chrysaetos chrysaetos</name>
    <dbReference type="NCBI Taxonomy" id="223781"/>
    <lineage>
        <taxon>Eukaryota</taxon>
        <taxon>Metazoa</taxon>
        <taxon>Chordata</taxon>
        <taxon>Craniata</taxon>
        <taxon>Vertebrata</taxon>
        <taxon>Euteleostomi</taxon>
        <taxon>Archelosauria</taxon>
        <taxon>Archosauria</taxon>
        <taxon>Dinosauria</taxon>
        <taxon>Saurischia</taxon>
        <taxon>Theropoda</taxon>
        <taxon>Coelurosauria</taxon>
        <taxon>Aves</taxon>
        <taxon>Neognathae</taxon>
        <taxon>Neoaves</taxon>
        <taxon>Telluraves</taxon>
        <taxon>Accipitrimorphae</taxon>
        <taxon>Accipitriformes</taxon>
        <taxon>Accipitridae</taxon>
        <taxon>Accipitrinae</taxon>
        <taxon>Aquila</taxon>
    </lineage>
</organism>
<sequence length="99" mass="10955">ATPITHGQRGWGGTDLEGHGVPAHCVLGCLEAFREDGTWHSGKHLSQMVYSWMERLPLPQEAVPALRGRDLAEKRSVDLTTCRDHFTCHPACLPQLPDT</sequence>
<proteinExistence type="predicted"/>
<accession>A0A663EAH8</accession>
<keyword evidence="2" id="KW-1185">Reference proteome</keyword>
<reference evidence="1" key="1">
    <citation type="submission" date="2025-08" db="UniProtKB">
        <authorList>
            <consortium name="Ensembl"/>
        </authorList>
    </citation>
    <scope>IDENTIFICATION</scope>
</reference>
<evidence type="ECO:0000313" key="2">
    <source>
        <dbReference type="Proteomes" id="UP000472275"/>
    </source>
</evidence>
<evidence type="ECO:0000313" key="1">
    <source>
        <dbReference type="Ensembl" id="ENSACCP00020008954.1"/>
    </source>
</evidence>
<dbReference type="AlphaFoldDB" id="A0A663EAH8"/>
<name>A0A663EAH8_AQUCH</name>